<keyword evidence="3" id="KW-1185">Reference proteome</keyword>
<evidence type="ECO:0000313" key="3">
    <source>
        <dbReference type="Proteomes" id="UP000321287"/>
    </source>
</evidence>
<evidence type="ECO:0000256" key="1">
    <source>
        <dbReference type="SAM" id="MobiDB-lite"/>
    </source>
</evidence>
<reference evidence="2 3" key="1">
    <citation type="submission" date="2019-07" db="EMBL/GenBank/DDBJ databases">
        <title>Whole genome shotgun sequence of Asaia bogorensis NBRC 16594.</title>
        <authorList>
            <person name="Hosoyama A."/>
            <person name="Uohara A."/>
            <person name="Ohji S."/>
            <person name="Ichikawa N."/>
        </authorList>
    </citation>
    <scope>NUCLEOTIDE SEQUENCE [LARGE SCALE GENOMIC DNA]</scope>
    <source>
        <strain evidence="2 3">NBRC 16594</strain>
    </source>
</reference>
<dbReference type="Proteomes" id="UP000321287">
    <property type="component" value="Unassembled WGS sequence"/>
</dbReference>
<feature type="compositionally biased region" description="Basic and acidic residues" evidence="1">
    <location>
        <begin position="74"/>
        <end position="89"/>
    </location>
</feature>
<proteinExistence type="predicted"/>
<organism evidence="2 3">
    <name type="scientific">Asaia bogorensis NBRC 16594</name>
    <dbReference type="NCBI Taxonomy" id="1231624"/>
    <lineage>
        <taxon>Bacteria</taxon>
        <taxon>Pseudomonadati</taxon>
        <taxon>Pseudomonadota</taxon>
        <taxon>Alphaproteobacteria</taxon>
        <taxon>Acetobacterales</taxon>
        <taxon>Acetobacteraceae</taxon>
        <taxon>Asaia</taxon>
    </lineage>
</organism>
<dbReference type="EMBL" id="BJVS01000002">
    <property type="protein sequence ID" value="GEL52780.1"/>
    <property type="molecule type" value="Genomic_DNA"/>
</dbReference>
<comment type="caution">
    <text evidence="2">The sequence shown here is derived from an EMBL/GenBank/DDBJ whole genome shotgun (WGS) entry which is preliminary data.</text>
</comment>
<accession>A0AAN4U2N4</accession>
<protein>
    <submittedName>
        <fullName evidence="2">Uncharacterized protein</fullName>
    </submittedName>
</protein>
<evidence type="ECO:0000313" key="2">
    <source>
        <dbReference type="EMBL" id="GEL52780.1"/>
    </source>
</evidence>
<name>A0AAN4U2N4_9PROT</name>
<feature type="region of interest" description="Disordered" evidence="1">
    <location>
        <begin position="74"/>
        <end position="100"/>
    </location>
</feature>
<dbReference type="AlphaFoldDB" id="A0AAN4U2N4"/>
<gene>
    <name evidence="2" type="ORF">ABO01nite_07870</name>
</gene>
<sequence>MMQERACGLVMGHAAYLTDQYDMISRRYLLHEIRGEDRPCAFQNRQAVARLEQILQCVVASSRKMHGMGLHILREDTDGKPASMEDPRQKRGTRTNTDTNQGWVERDRHESADRHAVIALLCAGRHNRDAGRELPTAGAQGFWIKAVLGLDVWTGLQGGFCHDFCRIFV</sequence>